<dbReference type="Gene3D" id="3.30.70.330">
    <property type="match status" value="2"/>
</dbReference>
<reference evidence="7" key="1">
    <citation type="journal article" date="2011" name="Proc. Natl. Acad. Sci. U.S.A.">
        <title>Obligate biotrophy features unraveled by the genomic analysis of rust fungi.</title>
        <authorList>
            <person name="Duplessis S."/>
            <person name="Cuomo C.A."/>
            <person name="Lin Y.-C."/>
            <person name="Aerts A."/>
            <person name="Tisserant E."/>
            <person name="Veneault-Fourrey C."/>
            <person name="Joly D.L."/>
            <person name="Hacquard S."/>
            <person name="Amselem J."/>
            <person name="Cantarel B.L."/>
            <person name="Chiu R."/>
            <person name="Coutinho P.M."/>
            <person name="Feau N."/>
            <person name="Field M."/>
            <person name="Frey P."/>
            <person name="Gelhaye E."/>
            <person name="Goldberg J."/>
            <person name="Grabherr M.G."/>
            <person name="Kodira C.D."/>
            <person name="Kohler A."/>
            <person name="Kuees U."/>
            <person name="Lindquist E.A."/>
            <person name="Lucas S.M."/>
            <person name="Mago R."/>
            <person name="Mauceli E."/>
            <person name="Morin E."/>
            <person name="Murat C."/>
            <person name="Pangilinan J.L."/>
            <person name="Park R."/>
            <person name="Pearson M."/>
            <person name="Quesneville H."/>
            <person name="Rouhier N."/>
            <person name="Sakthikumar S."/>
            <person name="Salamov A.A."/>
            <person name="Schmutz J."/>
            <person name="Selles B."/>
            <person name="Shapiro H."/>
            <person name="Tanguay P."/>
            <person name="Tuskan G.A."/>
            <person name="Henrissat B."/>
            <person name="Van de Peer Y."/>
            <person name="Rouze P."/>
            <person name="Ellis J.G."/>
            <person name="Dodds P.N."/>
            <person name="Schein J.E."/>
            <person name="Zhong S."/>
            <person name="Hamelin R.C."/>
            <person name="Grigoriev I.V."/>
            <person name="Szabo L.J."/>
            <person name="Martin F."/>
        </authorList>
    </citation>
    <scope>NUCLEOTIDE SEQUENCE [LARGE SCALE GENOMIC DNA]</scope>
    <source>
        <strain evidence="7">98AG31 / pathotype 3-4-7</strain>
    </source>
</reference>
<evidence type="ECO:0000313" key="6">
    <source>
        <dbReference type="EMBL" id="EGF99019.1"/>
    </source>
</evidence>
<dbReference type="InterPro" id="IPR035979">
    <property type="entry name" value="RBD_domain_sf"/>
</dbReference>
<dbReference type="KEGG" id="mlr:MELLADRAFT_94958"/>
<dbReference type="PANTHER" id="PTHR24012">
    <property type="entry name" value="RNA BINDING PROTEIN"/>
    <property type="match status" value="1"/>
</dbReference>
<protein>
    <recommendedName>
        <fullName evidence="5">RRM domain-containing protein</fullName>
    </recommendedName>
</protein>
<keyword evidence="2 3" id="KW-0694">RNA-binding</keyword>
<keyword evidence="1" id="KW-0677">Repeat</keyword>
<organism evidence="7">
    <name type="scientific">Melampsora larici-populina (strain 98AG31 / pathotype 3-4-7)</name>
    <name type="common">Poplar leaf rust fungus</name>
    <dbReference type="NCBI Taxonomy" id="747676"/>
    <lineage>
        <taxon>Eukaryota</taxon>
        <taxon>Fungi</taxon>
        <taxon>Dikarya</taxon>
        <taxon>Basidiomycota</taxon>
        <taxon>Pucciniomycotina</taxon>
        <taxon>Pucciniomycetes</taxon>
        <taxon>Pucciniales</taxon>
        <taxon>Melampsoraceae</taxon>
        <taxon>Melampsora</taxon>
    </lineage>
</organism>
<feature type="region of interest" description="Disordered" evidence="4">
    <location>
        <begin position="26"/>
        <end position="101"/>
    </location>
</feature>
<proteinExistence type="predicted"/>
<gene>
    <name evidence="6" type="ORF">MELLADRAFT_94958</name>
</gene>
<accession>F4S8G8</accession>
<dbReference type="VEuPathDB" id="FungiDB:MELLADRAFT_94958"/>
<dbReference type="PROSITE" id="PS50102">
    <property type="entry name" value="RRM"/>
    <property type="match status" value="1"/>
</dbReference>
<dbReference type="InterPro" id="IPR000504">
    <property type="entry name" value="RRM_dom"/>
</dbReference>
<dbReference type="InterPro" id="IPR012677">
    <property type="entry name" value="Nucleotide-bd_a/b_plait_sf"/>
</dbReference>
<feature type="compositionally biased region" description="Low complexity" evidence="4">
    <location>
        <begin position="54"/>
        <end position="72"/>
    </location>
</feature>
<dbReference type="eggNOG" id="KOG4733">
    <property type="taxonomic scope" value="Eukaryota"/>
</dbReference>
<evidence type="ECO:0000256" key="4">
    <source>
        <dbReference type="SAM" id="MobiDB-lite"/>
    </source>
</evidence>
<dbReference type="SUPFAM" id="SSF54928">
    <property type="entry name" value="RNA-binding domain, RBD"/>
    <property type="match status" value="2"/>
</dbReference>
<evidence type="ECO:0000259" key="5">
    <source>
        <dbReference type="PROSITE" id="PS50102"/>
    </source>
</evidence>
<keyword evidence="7" id="KW-1185">Reference proteome</keyword>
<dbReference type="GeneID" id="18937077"/>
<feature type="compositionally biased region" description="Basic and acidic residues" evidence="4">
    <location>
        <begin position="39"/>
        <end position="53"/>
    </location>
</feature>
<dbReference type="RefSeq" id="XP_007417702.1">
    <property type="nucleotide sequence ID" value="XM_007417640.1"/>
</dbReference>
<feature type="region of interest" description="Disordered" evidence="4">
    <location>
        <begin position="352"/>
        <end position="428"/>
    </location>
</feature>
<feature type="domain" description="RRM" evidence="5">
    <location>
        <begin position="217"/>
        <end position="299"/>
    </location>
</feature>
<sequence length="564" mass="61707">MSNSLSSRSNHEDRWAWLDLSDDVSRSVTPMVSSTSDDSTERSECGLDGDGDRSTSPSTSPTSPATALTRSSHSSGGQIQSAKFFRTARNPYPPLSFPKIRDRYQKGPINRTAPSPNVYIRPLPPSFTDGDLEKLCTSATLKLSSAARHKILSVKVMVEEGDTSKIGVCKGYGFCLWSSTQAASICIDGLRGEGYQASFARETSRGMLSSLADPSSANVYLSNLPHHWVEQDLIALFGDTPISSIRLLRERDDENMGASGTNRGVGFVSRKLALHFVQALHGLAVDGTDHHIQCRMADSKAQKEWKRTARSRHDLDPFENINSPDLKVHPNLKFFSETSNKNQRIDITSPISSIRSPQDSMSPFSGTFSSTHDGQPASLTATAPPFVMPMLSSPFETSMSSPSEPSSLNATPPAPPPTSLPILNDHHNHAYHPPGAPLSFSPPTWYHTNMSYSQASFVTPCSPQFPPNDQFMRPQSGNTAINFFYVSGDPQQQNYSHDLQMYPADPYSWEAVRPQIYAPTTTESHPSPGICFSGPFVMPSPTQGTDQARFETQGVIDSESEAHE</sequence>
<dbReference type="EMBL" id="GL883165">
    <property type="protein sequence ID" value="EGF99019.1"/>
    <property type="molecule type" value="Genomic_DNA"/>
</dbReference>
<dbReference type="GO" id="GO:0003723">
    <property type="term" value="F:RNA binding"/>
    <property type="evidence" value="ECO:0007669"/>
    <property type="project" value="UniProtKB-UniRule"/>
</dbReference>
<dbReference type="AlphaFoldDB" id="F4S8G8"/>
<dbReference type="SMART" id="SM00360">
    <property type="entry name" value="RRM"/>
    <property type="match status" value="2"/>
</dbReference>
<dbReference type="Proteomes" id="UP000001072">
    <property type="component" value="Unassembled WGS sequence"/>
</dbReference>
<name>F4S8G8_MELLP</name>
<evidence type="ECO:0000256" key="1">
    <source>
        <dbReference type="ARBA" id="ARBA00022737"/>
    </source>
</evidence>
<evidence type="ECO:0000256" key="3">
    <source>
        <dbReference type="PROSITE-ProRule" id="PRU00176"/>
    </source>
</evidence>
<evidence type="ECO:0000313" key="7">
    <source>
        <dbReference type="Proteomes" id="UP000001072"/>
    </source>
</evidence>
<feature type="compositionally biased region" description="Low complexity" evidence="4">
    <location>
        <begin position="392"/>
        <end position="411"/>
    </location>
</feature>
<dbReference type="OrthoDB" id="271725at2759"/>
<dbReference type="HOGENOM" id="CLU_483180_0_0_1"/>
<evidence type="ECO:0000256" key="2">
    <source>
        <dbReference type="ARBA" id="ARBA00022884"/>
    </source>
</evidence>
<feature type="compositionally biased region" description="Polar residues" evidence="4">
    <location>
        <begin position="352"/>
        <end position="381"/>
    </location>
</feature>
<dbReference type="InParanoid" id="F4S8G8"/>
<feature type="region of interest" description="Disordered" evidence="4">
    <location>
        <begin position="541"/>
        <end position="564"/>
    </location>
</feature>